<dbReference type="InterPro" id="IPR017853">
    <property type="entry name" value="GH"/>
</dbReference>
<dbReference type="PROSITE" id="PS51257">
    <property type="entry name" value="PROKAR_LIPOPROTEIN"/>
    <property type="match status" value="1"/>
</dbReference>
<accession>A0A499UE45</accession>
<dbReference type="EMBL" id="AP019620">
    <property type="protein sequence ID" value="BBJ38140.1"/>
    <property type="molecule type" value="Genomic_DNA"/>
</dbReference>
<protein>
    <submittedName>
        <fullName evidence="2">Uncharacterized protein</fullName>
    </submittedName>
</protein>
<dbReference type="AlphaFoldDB" id="A0A499UE45"/>
<dbReference type="Proteomes" id="UP000463951">
    <property type="component" value="Chromosome"/>
</dbReference>
<reference evidence="2 3" key="1">
    <citation type="journal article" date="2020" name="Int. J. Syst. Evol. Microbiol.">
        <title>Reclassification of Streptomyces castelarensis and Streptomyces sporoclivatus as later heterotypic synonyms of Streptomyces antimycoticus.</title>
        <authorList>
            <person name="Komaki H."/>
            <person name="Tamura T."/>
        </authorList>
    </citation>
    <scope>NUCLEOTIDE SEQUENCE [LARGE SCALE GENOMIC DNA]</scope>
    <source>
        <strain evidence="2 3">NBRC 100767</strain>
    </source>
</reference>
<name>A0A499UE45_9ACTN</name>
<dbReference type="SUPFAM" id="SSF51445">
    <property type="entry name" value="(Trans)glycosidases"/>
    <property type="match status" value="1"/>
</dbReference>
<evidence type="ECO:0000256" key="1">
    <source>
        <dbReference type="SAM" id="MobiDB-lite"/>
    </source>
</evidence>
<organism evidence="2 3">
    <name type="scientific">Streptomyces antimycoticus</name>
    <dbReference type="NCBI Taxonomy" id="68175"/>
    <lineage>
        <taxon>Bacteria</taxon>
        <taxon>Bacillati</taxon>
        <taxon>Actinomycetota</taxon>
        <taxon>Actinomycetes</taxon>
        <taxon>Kitasatosporales</taxon>
        <taxon>Streptomycetaceae</taxon>
        <taxon>Streptomyces</taxon>
        <taxon>Streptomyces violaceusniger group</taxon>
    </lineage>
</organism>
<evidence type="ECO:0000313" key="3">
    <source>
        <dbReference type="Proteomes" id="UP000463951"/>
    </source>
</evidence>
<proteinExistence type="predicted"/>
<sequence length="234" mass="24887">MSEIGRRHFLYGAASVVAGVMGTGCTPDDLTGSSGPDGVPVIAVDAQRRSFKVSPFMTGVNGAKWYDGAYGMWDPKHNRPAPGIVGKIKKAGVGMIRYPGGTSSNLFNWKGAIGPQADRTRQVEAQEGIPVDSRFGPHDQSFTVWYPPVVPKSQTIRVGDTTWREVADLASAGADDPVYTFAPRSGRIRFGDGHHGEVPRTIPSTPTPCLMPSMWHPSGPGSPTSASARPRATA</sequence>
<feature type="region of interest" description="Disordered" evidence="1">
    <location>
        <begin position="213"/>
        <end position="234"/>
    </location>
</feature>
<gene>
    <name evidence="2" type="ORF">SSPO_008580</name>
</gene>
<feature type="compositionally biased region" description="Low complexity" evidence="1">
    <location>
        <begin position="217"/>
        <end position="234"/>
    </location>
</feature>
<evidence type="ECO:0000313" key="2">
    <source>
        <dbReference type="EMBL" id="BBJ38140.1"/>
    </source>
</evidence>
<dbReference type="Gene3D" id="3.20.20.80">
    <property type="entry name" value="Glycosidases"/>
    <property type="match status" value="1"/>
</dbReference>